<dbReference type="RefSeq" id="WP_153350379.1">
    <property type="nucleotide sequence ID" value="NZ_WIVX01000001.1"/>
</dbReference>
<reference evidence="1 2" key="1">
    <citation type="submission" date="2019-10" db="EMBL/GenBank/DDBJ databases">
        <title>Evaluation of single-gene subtyping targets for Pseudomonas.</title>
        <authorList>
            <person name="Reichler S.J."/>
            <person name="Orsi R.H."/>
            <person name="Wiedmann M."/>
            <person name="Martin N.H."/>
            <person name="Murphy S.I."/>
        </authorList>
    </citation>
    <scope>NUCLEOTIDE SEQUENCE [LARGE SCALE GENOMIC DNA]</scope>
    <source>
        <strain evidence="1 2">FSL R10-2107</strain>
    </source>
</reference>
<accession>A0A7X1Y3E5</accession>
<name>A0A7X1Y3E5_9PSED</name>
<gene>
    <name evidence="1" type="ORF">GHO30_00355</name>
</gene>
<dbReference type="EMBL" id="WIVX01000001">
    <property type="protein sequence ID" value="MQU29859.1"/>
    <property type="molecule type" value="Genomic_DNA"/>
</dbReference>
<sequence length="112" mass="12865">MQTITVRKLTPETEEICAIRLVGGFDSERKHYPALDLLRLENKRQLELIADYAEVGCAMSLRTIENFIIGELVRADDLVFDGVKYVFNVQGFSEPKSLEYLVWEVLAQIIEE</sequence>
<comment type="caution">
    <text evidence="1">The sequence shown here is derived from an EMBL/GenBank/DDBJ whole genome shotgun (WGS) entry which is preliminary data.</text>
</comment>
<dbReference type="Proteomes" id="UP000470186">
    <property type="component" value="Unassembled WGS sequence"/>
</dbReference>
<keyword evidence="2" id="KW-1185">Reference proteome</keyword>
<organism evidence="1 2">
    <name type="scientific">Pseudomonas helleri</name>
    <dbReference type="NCBI Taxonomy" id="1608996"/>
    <lineage>
        <taxon>Bacteria</taxon>
        <taxon>Pseudomonadati</taxon>
        <taxon>Pseudomonadota</taxon>
        <taxon>Gammaproteobacteria</taxon>
        <taxon>Pseudomonadales</taxon>
        <taxon>Pseudomonadaceae</taxon>
        <taxon>Pseudomonas</taxon>
    </lineage>
</organism>
<protein>
    <submittedName>
        <fullName evidence="1">Uncharacterized protein</fullName>
    </submittedName>
</protein>
<evidence type="ECO:0000313" key="1">
    <source>
        <dbReference type="EMBL" id="MQU29859.1"/>
    </source>
</evidence>
<proteinExistence type="predicted"/>
<evidence type="ECO:0000313" key="2">
    <source>
        <dbReference type="Proteomes" id="UP000470186"/>
    </source>
</evidence>
<dbReference type="AlphaFoldDB" id="A0A7X1Y3E5"/>